<evidence type="ECO:0000313" key="4">
    <source>
        <dbReference type="Proteomes" id="UP000030081"/>
    </source>
</evidence>
<keyword evidence="4" id="KW-1185">Reference proteome</keyword>
<organism evidence="3 4">
    <name type="scientific">Vibrio coralliilyticus</name>
    <dbReference type="NCBI Taxonomy" id="190893"/>
    <lineage>
        <taxon>Bacteria</taxon>
        <taxon>Pseudomonadati</taxon>
        <taxon>Pseudomonadota</taxon>
        <taxon>Gammaproteobacteria</taxon>
        <taxon>Vibrionales</taxon>
        <taxon>Vibrionaceae</taxon>
        <taxon>Vibrio</taxon>
    </lineage>
</organism>
<protein>
    <recommendedName>
        <fullName evidence="2">Bacteriophage N4 adsorption protein A C-terminal domain-containing protein</fullName>
    </recommendedName>
</protein>
<gene>
    <name evidence="3" type="ORF">IX92_04615</name>
</gene>
<proteinExistence type="predicted"/>
<dbReference type="RefSeq" id="WP_043007419.1">
    <property type="nucleotide sequence ID" value="NZ_CP009617.1"/>
</dbReference>
<evidence type="ECO:0000313" key="3">
    <source>
        <dbReference type="EMBL" id="AIW18366.1"/>
    </source>
</evidence>
<feature type="domain" description="Bacteriophage N4 adsorption protein A C-terminal" evidence="2">
    <location>
        <begin position="835"/>
        <end position="997"/>
    </location>
</feature>
<feature type="chain" id="PRO_5042889951" description="Bacteriophage N4 adsorption protein A C-terminal domain-containing protein" evidence="1">
    <location>
        <begin position="23"/>
        <end position="1014"/>
    </location>
</feature>
<feature type="signal peptide" evidence="1">
    <location>
        <begin position="1"/>
        <end position="22"/>
    </location>
</feature>
<sequence length="1014" mass="114994">MKSNVFGALVAVLLLFSSVVEADSHLNDQIYSGLSESLHFRVYPYVDKAYRLEAAGQFSDALSELRHAMVLAPDHVPFMKFAYQLAVKAGIHDSDLEAYIDQLPESERGELLLDLRARRSLNAELFTPYQFYTLSQGLTEPQVKRWYLIHLYAIESKRGKKAALDWSDSQPRRYKSIEVYRYEAYQWFKQKQYQQSTPLLERIEANRRSTLEDDKTYLLSLLYLGREKDAQAFVKQKDNDQLTALLLKNQAESQINTRRLAQAKVSLEALEKTSQLTGDEEKQLEYIRSLSSEQMDLIRRKGGLFPACLQQVLALDKSGDHKATLQQMSHCDPMDSPEAWLNVAQQVSAYSLLEGTHFERREYEATRRKLLVDHYIAKSDWQAVVALLKDAQNTSEMAALATAYGHQGEYLLAAQQWQYLYQQSERLKYLDLATYNTALAKDEALEGKLYHDAIENHPEEFAQNLPLVQRAQTLAYRDVSALYVSDIEYLADVGSKQSEYPIAPSIWFEQQQCSKLDTHVRSDFAAQALAYCQSAKQPIKAAHTYLGTLSDQVSEQDALVVARWLHQGQDFQGAKTYWLIAGKSVMTPFDQLDYVETLLKVGDVSQANAEWLTLADSESLAWWELGVAIANKMDDGTVARARTEQAIKQVGSAELARSLALTYSESDDVRGLKTLTQTVIDHDQQGGMSAAVGYALAKSYPEISKPLFANAVKFAPYSHDASVLAEYASAAIRNGDKSQGKDIYQQAIQEPKISDEQREYFQAAHRDLNLGWKFAVAGWIGESRGSAVPGYSDQTGDFFLYEDAKYYFDTENSLETALSISGLHSGQYDSDNDNWTSSELDIGVQIKPLQEWSYFLKLGVKQGLNSDNDDTKPYLRLSADVFSNDDWSKAWKADKDNWLTQQLYVDALYDLDGSDEYSLYSRYDVGRTFKVAAENRQRVTPYVFAQWGQSETNHSKFEDTRVGAGASFSWEWKESNYDGYAVSSEVGLEWQHIIDNTGYQDSGDTLILRFSSYF</sequence>
<keyword evidence="1" id="KW-0732">Signal</keyword>
<dbReference type="EMBL" id="CP009617">
    <property type="protein sequence ID" value="AIW18366.1"/>
    <property type="molecule type" value="Genomic_DNA"/>
</dbReference>
<accession>A0AAN0VXE3</accession>
<dbReference type="KEGG" id="vcy:IX92_04615"/>
<evidence type="ECO:0000259" key="2">
    <source>
        <dbReference type="Pfam" id="PF13283"/>
    </source>
</evidence>
<name>A0AAN0VXE3_9VIBR</name>
<dbReference type="AlphaFoldDB" id="A0AAN0VXE3"/>
<dbReference type="Pfam" id="PF13283">
    <property type="entry name" value="NfrA_C"/>
    <property type="match status" value="1"/>
</dbReference>
<evidence type="ECO:0000256" key="1">
    <source>
        <dbReference type="SAM" id="SignalP"/>
    </source>
</evidence>
<dbReference type="Proteomes" id="UP000030081">
    <property type="component" value="Chromosome 1"/>
</dbReference>
<reference evidence="3 4" key="1">
    <citation type="submission" date="2014-10" db="EMBL/GenBank/DDBJ databases">
        <title>The Complete Genome Sequence for the Shellfish Pathogen Vibrio coralliilyticus RE98 Isolated from a Shellfish Hatchery.</title>
        <authorList>
            <person name="Richards G.P."/>
            <person name="Bono J.L."/>
            <person name="Watson M.A."/>
            <person name="Needleman D.S."/>
        </authorList>
    </citation>
    <scope>NUCLEOTIDE SEQUENCE [LARGE SCALE GENOMIC DNA]</scope>
    <source>
        <strain evidence="3 4">RE98</strain>
    </source>
</reference>
<dbReference type="InterPro" id="IPR025137">
    <property type="entry name" value="NfrA_C"/>
</dbReference>